<keyword evidence="5 7" id="KW-1133">Transmembrane helix</keyword>
<feature type="domain" description="Peptidase S54 GlpG peptidase N-terminal" evidence="9">
    <location>
        <begin position="1"/>
        <end position="77"/>
    </location>
</feature>
<dbReference type="Gene3D" id="1.20.1540.10">
    <property type="entry name" value="Rhomboid-like"/>
    <property type="match status" value="1"/>
</dbReference>
<feature type="transmembrane region" description="Helical" evidence="7">
    <location>
        <begin position="196"/>
        <end position="214"/>
    </location>
</feature>
<evidence type="ECO:0000259" key="8">
    <source>
        <dbReference type="Pfam" id="PF01694"/>
    </source>
</evidence>
<dbReference type="InterPro" id="IPR038236">
    <property type="entry name" value="GlpG_N_sf"/>
</dbReference>
<feature type="transmembrane region" description="Helical" evidence="7">
    <location>
        <begin position="120"/>
        <end position="139"/>
    </location>
</feature>
<comment type="similarity">
    <text evidence="2">Belongs to the peptidase S54 family.</text>
</comment>
<evidence type="ECO:0000256" key="3">
    <source>
        <dbReference type="ARBA" id="ARBA00022692"/>
    </source>
</evidence>
<accession>A0ABY1PZB1</accession>
<dbReference type="InterPro" id="IPR050925">
    <property type="entry name" value="Rhomboid_protease_S54"/>
</dbReference>
<dbReference type="SUPFAM" id="SSF144091">
    <property type="entry name" value="Rhomboid-like"/>
    <property type="match status" value="1"/>
</dbReference>
<dbReference type="InterPro" id="IPR022732">
    <property type="entry name" value="Peptidase_S54_GlpG_N"/>
</dbReference>
<reference evidence="10 11" key="1">
    <citation type="submission" date="2017-05" db="EMBL/GenBank/DDBJ databases">
        <authorList>
            <person name="Varghese N."/>
            <person name="Submissions S."/>
        </authorList>
    </citation>
    <scope>NUCLEOTIDE SEQUENCE [LARGE SCALE GENOMIC DNA]</scope>
    <source>
        <strain evidence="10 11">DSM 25457</strain>
    </source>
</reference>
<dbReference type="RefSeq" id="WP_283432349.1">
    <property type="nucleotide sequence ID" value="NZ_FXUG01000004.1"/>
</dbReference>
<evidence type="ECO:0000313" key="10">
    <source>
        <dbReference type="EMBL" id="SMP53816.1"/>
    </source>
</evidence>
<feature type="transmembrane region" description="Helical" evidence="7">
    <location>
        <begin position="278"/>
        <end position="298"/>
    </location>
</feature>
<protein>
    <submittedName>
        <fullName evidence="10">GlpG protein</fullName>
    </submittedName>
</protein>
<evidence type="ECO:0000256" key="7">
    <source>
        <dbReference type="SAM" id="Phobius"/>
    </source>
</evidence>
<dbReference type="InterPro" id="IPR035952">
    <property type="entry name" value="Rhomboid-like_sf"/>
</dbReference>
<comment type="subcellular location">
    <subcellularLocation>
        <location evidence="1">Membrane</location>
        <topology evidence="1">Multi-pass membrane protein</topology>
    </subcellularLocation>
</comment>
<evidence type="ECO:0000256" key="1">
    <source>
        <dbReference type="ARBA" id="ARBA00004141"/>
    </source>
</evidence>
<evidence type="ECO:0000256" key="6">
    <source>
        <dbReference type="ARBA" id="ARBA00023136"/>
    </source>
</evidence>
<dbReference type="InterPro" id="IPR022764">
    <property type="entry name" value="Peptidase_S54_rhomboid_dom"/>
</dbReference>
<comment type="caution">
    <text evidence="10">The sequence shown here is derived from an EMBL/GenBank/DDBJ whole genome shotgun (WGS) entry which is preliminary data.</text>
</comment>
<feature type="transmembrane region" description="Helical" evidence="7">
    <location>
        <begin position="247"/>
        <end position="266"/>
    </location>
</feature>
<name>A0ABY1PZB1_9BACT</name>
<evidence type="ECO:0000256" key="2">
    <source>
        <dbReference type="ARBA" id="ARBA00009045"/>
    </source>
</evidence>
<dbReference type="Pfam" id="PF12122">
    <property type="entry name" value="Rhomboid_N"/>
    <property type="match status" value="1"/>
</dbReference>
<keyword evidence="3 7" id="KW-0812">Transmembrane</keyword>
<keyword evidence="6 7" id="KW-0472">Membrane</keyword>
<dbReference type="Proteomes" id="UP001158067">
    <property type="component" value="Unassembled WGS sequence"/>
</dbReference>
<organism evidence="10 11">
    <name type="scientific">Neorhodopirellula lusitana</name>
    <dbReference type="NCBI Taxonomy" id="445327"/>
    <lineage>
        <taxon>Bacteria</taxon>
        <taxon>Pseudomonadati</taxon>
        <taxon>Planctomycetota</taxon>
        <taxon>Planctomycetia</taxon>
        <taxon>Pirellulales</taxon>
        <taxon>Pirellulaceae</taxon>
        <taxon>Neorhodopirellula</taxon>
    </lineage>
</organism>
<keyword evidence="11" id="KW-1185">Reference proteome</keyword>
<feature type="domain" description="Peptidase S54 rhomboid" evidence="8">
    <location>
        <begin position="182"/>
        <end position="319"/>
    </location>
</feature>
<dbReference type="PANTHER" id="PTHR43731">
    <property type="entry name" value="RHOMBOID PROTEASE"/>
    <property type="match status" value="1"/>
</dbReference>
<dbReference type="PANTHER" id="PTHR43731:SF14">
    <property type="entry name" value="PRESENILIN-ASSOCIATED RHOMBOID-LIKE PROTEIN, MITOCHONDRIAL"/>
    <property type="match status" value="1"/>
</dbReference>
<keyword evidence="4" id="KW-0378">Hydrolase</keyword>
<dbReference type="Pfam" id="PF01694">
    <property type="entry name" value="Rhomboid"/>
    <property type="match status" value="1"/>
</dbReference>
<dbReference type="EMBL" id="FXUG01000004">
    <property type="protein sequence ID" value="SMP53816.1"/>
    <property type="molecule type" value="Genomic_DNA"/>
</dbReference>
<evidence type="ECO:0000256" key="5">
    <source>
        <dbReference type="ARBA" id="ARBA00022989"/>
    </source>
</evidence>
<evidence type="ECO:0000256" key="4">
    <source>
        <dbReference type="ARBA" id="ARBA00022801"/>
    </source>
</evidence>
<dbReference type="Gene3D" id="3.30.70.2350">
    <property type="match status" value="1"/>
</dbReference>
<feature type="transmembrane region" description="Helical" evidence="7">
    <location>
        <begin position="221"/>
        <end position="241"/>
    </location>
</feature>
<evidence type="ECO:0000313" key="11">
    <source>
        <dbReference type="Proteomes" id="UP001158067"/>
    </source>
</evidence>
<proteinExistence type="inferred from homology"/>
<sequence>MRRIGTLADEATSNRFCDYLQTQSIDAKAEPSHDSDSSGGASATPHDIWIRAEQDVPQAREFLAAFQADPQAKQYDVSAEAERLRKAKANENAKKLKLQKKVKMRGGSALGGPGNSGAPIPVTITVIVIASLVGFFTQFRDWTPPQSKENLTVEMQVFYGLAVVDDYTYVETRDPFYLMKQGQIWRLVTPMFLHGSTWHLAFNMINLFVLGSVVERIHGSVFFAILLLLCQAAATLTQILMPDWLEPPLAIGASGAVFGVFGFLWIRPKLDPNYPVEIPPINVMFMLIFLFICMTPIIDGIANGAHVGGLLAGMVITVVTPKL</sequence>
<evidence type="ECO:0000259" key="9">
    <source>
        <dbReference type="Pfam" id="PF12122"/>
    </source>
</evidence>
<gene>
    <name evidence="10" type="ORF">SAMN06265222_104161</name>
</gene>